<organism evidence="2 3">
    <name type="scientific">Tropicimonas isoalkanivorans</name>
    <dbReference type="NCBI Taxonomy" id="441112"/>
    <lineage>
        <taxon>Bacteria</taxon>
        <taxon>Pseudomonadati</taxon>
        <taxon>Pseudomonadota</taxon>
        <taxon>Alphaproteobacteria</taxon>
        <taxon>Rhodobacterales</taxon>
        <taxon>Roseobacteraceae</taxon>
        <taxon>Tropicimonas</taxon>
    </lineage>
</organism>
<accession>A0A1I1IEG1</accession>
<feature type="region of interest" description="Disordered" evidence="1">
    <location>
        <begin position="1"/>
        <end position="34"/>
    </location>
</feature>
<protein>
    <submittedName>
        <fullName evidence="2">Uncharacterized protein</fullName>
    </submittedName>
</protein>
<feature type="compositionally biased region" description="Basic residues" evidence="1">
    <location>
        <begin position="16"/>
        <end position="33"/>
    </location>
</feature>
<reference evidence="2 3" key="1">
    <citation type="submission" date="2016-10" db="EMBL/GenBank/DDBJ databases">
        <authorList>
            <person name="de Groot N.N."/>
        </authorList>
    </citation>
    <scope>NUCLEOTIDE SEQUENCE [LARGE SCALE GENOMIC DNA]</scope>
    <source>
        <strain evidence="2 3">DSM 19548</strain>
    </source>
</reference>
<dbReference type="AlphaFoldDB" id="A0A1I1IEG1"/>
<dbReference type="EMBL" id="FOLG01000004">
    <property type="protein sequence ID" value="SFC34789.1"/>
    <property type="molecule type" value="Genomic_DNA"/>
</dbReference>
<keyword evidence="3" id="KW-1185">Reference proteome</keyword>
<evidence type="ECO:0000313" key="3">
    <source>
        <dbReference type="Proteomes" id="UP000198728"/>
    </source>
</evidence>
<gene>
    <name evidence="2" type="ORF">SAMN04488094_10462</name>
</gene>
<proteinExistence type="predicted"/>
<sequence length="233" mass="25587">MNLAPERGLPTDGVPLRRRRSGTWKKKRTRRAANRQQTGCALEYSRHMTKSYLRARGINVAVRRNWEPSFLRRKVAFLPGVFRCQVSDLRRSGGRVYGPIRLILFGILRDDVRLSGDVLRNLRGSVDPAERVSGCADGREAVAGVRASRVAAKGSSIWIGLTPDVPISSPRHGTILLLCPFQRPGISIWILTSVGRASTARSKAATLFSKGSVAEISGFRSTLPEPISAIARS</sequence>
<name>A0A1I1IEG1_9RHOB</name>
<evidence type="ECO:0000313" key="2">
    <source>
        <dbReference type="EMBL" id="SFC34789.1"/>
    </source>
</evidence>
<evidence type="ECO:0000256" key="1">
    <source>
        <dbReference type="SAM" id="MobiDB-lite"/>
    </source>
</evidence>
<dbReference type="Proteomes" id="UP000198728">
    <property type="component" value="Unassembled WGS sequence"/>
</dbReference>